<comment type="caution">
    <text evidence="4">The sequence shown here is derived from an EMBL/GenBank/DDBJ whole genome shotgun (WGS) entry which is preliminary data.</text>
</comment>
<dbReference type="Pfam" id="PF05907">
    <property type="entry name" value="CXXC_Zn-b_euk"/>
    <property type="match status" value="1"/>
</dbReference>
<dbReference type="PANTHER" id="PTHR12857:SF0">
    <property type="entry name" value="CXXC MOTIF CONTAINING ZINC BINDING PROTEIN"/>
    <property type="match status" value="1"/>
</dbReference>
<evidence type="ECO:0000256" key="3">
    <source>
        <dbReference type="ARBA" id="ARBA00022833"/>
    </source>
</evidence>
<dbReference type="AlphaFoldDB" id="A0A3F2RJH6"/>
<name>A0A3F2RJH6_9STRA</name>
<dbReference type="Proteomes" id="UP000277300">
    <property type="component" value="Unassembled WGS sequence"/>
</dbReference>
<dbReference type="OrthoDB" id="10248838at2759"/>
<dbReference type="SUPFAM" id="SSF141678">
    <property type="entry name" value="MAL13P1.257-like"/>
    <property type="match status" value="1"/>
</dbReference>
<dbReference type="EMBL" id="MBDO02000259">
    <property type="protein sequence ID" value="RLN58493.1"/>
    <property type="molecule type" value="Genomic_DNA"/>
</dbReference>
<evidence type="ECO:0000313" key="7">
    <source>
        <dbReference type="Proteomes" id="UP000284657"/>
    </source>
</evidence>
<dbReference type="Proteomes" id="UP000284657">
    <property type="component" value="Unassembled WGS sequence"/>
</dbReference>
<comment type="similarity">
    <text evidence="1">Belongs to the UPF0587 family.</text>
</comment>
<organism evidence="4 6">
    <name type="scientific">Phytophthora kernoviae</name>
    <dbReference type="NCBI Taxonomy" id="325452"/>
    <lineage>
        <taxon>Eukaryota</taxon>
        <taxon>Sar</taxon>
        <taxon>Stramenopiles</taxon>
        <taxon>Oomycota</taxon>
        <taxon>Peronosporomycetes</taxon>
        <taxon>Peronosporales</taxon>
        <taxon>Peronosporaceae</taxon>
        <taxon>Phytophthora</taxon>
    </lineage>
</organism>
<evidence type="ECO:0000313" key="5">
    <source>
        <dbReference type="EMBL" id="RLN63292.1"/>
    </source>
</evidence>
<dbReference type="InterPro" id="IPR008584">
    <property type="entry name" value="CXXC_Zn-binding_euk"/>
</dbReference>
<keyword evidence="3" id="KW-0862">Zinc</keyword>
<dbReference type="PANTHER" id="PTHR12857">
    <property type="entry name" value="CXXC MOTIF CONTAINING ZINC BINDING PROTEIN"/>
    <property type="match status" value="1"/>
</dbReference>
<dbReference type="GO" id="GO:0008270">
    <property type="term" value="F:zinc ion binding"/>
    <property type="evidence" value="ECO:0007669"/>
    <property type="project" value="TreeGrafter"/>
</dbReference>
<dbReference type="EMBL" id="MBAD02000748">
    <property type="protein sequence ID" value="RLN63292.1"/>
    <property type="molecule type" value="Genomic_DNA"/>
</dbReference>
<evidence type="ECO:0000313" key="6">
    <source>
        <dbReference type="Proteomes" id="UP000277300"/>
    </source>
</evidence>
<sequence length="163" mass="18216">MVLFVLYVKADLENVETLAAPANHQWCLDVKEPRGDEKREAVFVSEEETVDVAGGRGEVHFTLKWPGANKPSQLTVVRDVKKLTREVSAADSGEYVPFVGFECRGLEPYAWHPESGYRVISAGRHAAFEDVDLSDDWADYDEEGEQSVGVYGVQYKFEGLEEG</sequence>
<evidence type="ECO:0000256" key="1">
    <source>
        <dbReference type="ARBA" id="ARBA00007818"/>
    </source>
</evidence>
<gene>
    <name evidence="5" type="ORF">BBJ29_007486</name>
    <name evidence="4" type="ORF">BBP00_00006965</name>
</gene>
<protein>
    <submittedName>
        <fullName evidence="4">Uncharacterized protein</fullName>
    </submittedName>
</protein>
<evidence type="ECO:0000313" key="4">
    <source>
        <dbReference type="EMBL" id="RLN58493.1"/>
    </source>
</evidence>
<keyword evidence="2" id="KW-0479">Metal-binding</keyword>
<reference evidence="6 7" key="1">
    <citation type="submission" date="2018-07" db="EMBL/GenBank/DDBJ databases">
        <title>Genome sequencing of oomycete isolates from Chile give support for New Zealand origin for Phytophthora kernoviae and make available the first Nothophytophthora sp. genome.</title>
        <authorList>
            <person name="Studholme D.J."/>
            <person name="Sanfuentes E."/>
            <person name="Panda P."/>
            <person name="Hill R."/>
            <person name="Sambles C."/>
            <person name="Grant M."/>
            <person name="Williams N.M."/>
            <person name="Mcdougal R.L."/>
        </authorList>
    </citation>
    <scope>NUCLEOTIDE SEQUENCE [LARGE SCALE GENOMIC DNA]</scope>
    <source>
        <strain evidence="4">Chile6</strain>
        <strain evidence="5">Chile7</strain>
    </source>
</reference>
<proteinExistence type="inferred from homology"/>
<evidence type="ECO:0000256" key="2">
    <source>
        <dbReference type="ARBA" id="ARBA00022723"/>
    </source>
</evidence>
<accession>A0A3F2RJH6</accession>